<organism evidence="2 3">
    <name type="scientific">Parvularcula bermudensis (strain ATCC BAA-594 / HTCC2503 / KCTC 12087)</name>
    <dbReference type="NCBI Taxonomy" id="314260"/>
    <lineage>
        <taxon>Bacteria</taxon>
        <taxon>Pseudomonadati</taxon>
        <taxon>Pseudomonadota</taxon>
        <taxon>Alphaproteobacteria</taxon>
        <taxon>Parvularculales</taxon>
        <taxon>Parvularculaceae</taxon>
        <taxon>Parvularcula</taxon>
    </lineage>
</organism>
<dbReference type="KEGG" id="pbr:PB2503_03472"/>
<evidence type="ECO:0000313" key="2">
    <source>
        <dbReference type="EMBL" id="ADM08769.1"/>
    </source>
</evidence>
<name>E0TDL4_PARBH</name>
<keyword evidence="3" id="KW-1185">Reference proteome</keyword>
<dbReference type="EMBL" id="CP002156">
    <property type="protein sequence ID" value="ADM08769.1"/>
    <property type="molecule type" value="Genomic_DNA"/>
</dbReference>
<proteinExistence type="predicted"/>
<evidence type="ECO:0000256" key="1">
    <source>
        <dbReference type="SAM" id="MobiDB-lite"/>
    </source>
</evidence>
<dbReference type="HOGENOM" id="CLU_2495056_0_0_5"/>
<protein>
    <submittedName>
        <fullName evidence="2">Uncharacterized protein</fullName>
    </submittedName>
</protein>
<sequence>MPQFIDPQGADKEPLSLIATDDLARLVELARRGLGRKGKPADRVLARLSEVGGPSNAPLPKRRRSRTKSRRLTDFPAMQGTTDSDL</sequence>
<evidence type="ECO:0000313" key="3">
    <source>
        <dbReference type="Proteomes" id="UP000001302"/>
    </source>
</evidence>
<feature type="region of interest" description="Disordered" evidence="1">
    <location>
        <begin position="46"/>
        <end position="86"/>
    </location>
</feature>
<reference evidence="3" key="1">
    <citation type="submission" date="2010-08" db="EMBL/GenBank/DDBJ databases">
        <title>Genome sequence of Parvularcula bermudensis HTCC2503.</title>
        <authorList>
            <person name="Kang D.-M."/>
            <person name="Oh H.-M."/>
            <person name="Cho J.-C."/>
        </authorList>
    </citation>
    <scope>NUCLEOTIDE SEQUENCE [LARGE SCALE GENOMIC DNA]</scope>
    <source>
        <strain evidence="3">ATCC BAA-594 / HTCC2503 / KCTC 12087</strain>
    </source>
</reference>
<dbReference type="AlphaFoldDB" id="E0TDL4"/>
<feature type="compositionally biased region" description="Basic residues" evidence="1">
    <location>
        <begin position="60"/>
        <end position="70"/>
    </location>
</feature>
<reference evidence="2 3" key="2">
    <citation type="journal article" date="2011" name="J. Bacteriol.">
        <title>Complete genome sequence of strain HTCC2503T of Parvularcula bermudensis, the type species of the order "Parvularculales" in the class Alphaproteobacteria.</title>
        <authorList>
            <person name="Oh H.M."/>
            <person name="Kang I."/>
            <person name="Vergin K.L."/>
            <person name="Kang D."/>
            <person name="Rhee K.H."/>
            <person name="Giovannoni S.J."/>
            <person name="Cho J.C."/>
        </authorList>
    </citation>
    <scope>NUCLEOTIDE SEQUENCE [LARGE SCALE GENOMIC DNA]</scope>
    <source>
        <strain evidence="3">ATCC BAA-594 / HTCC2503 / KCTC 12087</strain>
    </source>
</reference>
<gene>
    <name evidence="2" type="ordered locus">PB2503_03472</name>
</gene>
<dbReference type="Proteomes" id="UP000001302">
    <property type="component" value="Chromosome"/>
</dbReference>
<accession>E0TDL4</accession>